<evidence type="ECO:0000313" key="9">
    <source>
        <dbReference type="EMBL" id="KAL1843060.1"/>
    </source>
</evidence>
<accession>A0ABR3VMD9</accession>
<keyword evidence="10" id="KW-1185">Reference proteome</keyword>
<gene>
    <name evidence="9" type="ORF">VTJ49DRAFT_3195</name>
</gene>
<dbReference type="Proteomes" id="UP001583172">
    <property type="component" value="Unassembled WGS sequence"/>
</dbReference>
<dbReference type="EMBL" id="JAZGSY010000025">
    <property type="protein sequence ID" value="KAL1843060.1"/>
    <property type="molecule type" value="Genomic_DNA"/>
</dbReference>
<dbReference type="Pfam" id="PF00172">
    <property type="entry name" value="Zn_clus"/>
    <property type="match status" value="1"/>
</dbReference>
<dbReference type="InterPro" id="IPR036864">
    <property type="entry name" value="Zn2-C6_fun-type_DNA-bd_sf"/>
</dbReference>
<feature type="region of interest" description="Disordered" evidence="7">
    <location>
        <begin position="670"/>
        <end position="689"/>
    </location>
</feature>
<keyword evidence="4" id="KW-0238">DNA-binding</keyword>
<evidence type="ECO:0000259" key="8">
    <source>
        <dbReference type="Pfam" id="PF00172"/>
    </source>
</evidence>
<protein>
    <recommendedName>
        <fullName evidence="8">Zn(2)-C6 fungal-type domain-containing protein</fullName>
    </recommendedName>
</protein>
<organism evidence="9 10">
    <name type="scientific">Humicola insolens</name>
    <name type="common">Soft-rot fungus</name>
    <dbReference type="NCBI Taxonomy" id="85995"/>
    <lineage>
        <taxon>Eukaryota</taxon>
        <taxon>Fungi</taxon>
        <taxon>Dikarya</taxon>
        <taxon>Ascomycota</taxon>
        <taxon>Pezizomycotina</taxon>
        <taxon>Sordariomycetes</taxon>
        <taxon>Sordariomycetidae</taxon>
        <taxon>Sordariales</taxon>
        <taxon>Chaetomiaceae</taxon>
        <taxon>Mycothermus</taxon>
    </lineage>
</organism>
<proteinExistence type="predicted"/>
<comment type="caution">
    <text evidence="9">The sequence shown here is derived from an EMBL/GenBank/DDBJ whole genome shotgun (WGS) entry which is preliminary data.</text>
</comment>
<dbReference type="SUPFAM" id="SSF57701">
    <property type="entry name" value="Zn2/Cys6 DNA-binding domain"/>
    <property type="match status" value="1"/>
</dbReference>
<dbReference type="PANTHER" id="PTHR37534:SF11">
    <property type="entry name" value="ZN(II)2CYS6 TRANSCRIPTION FACTOR (EUROFUNG)"/>
    <property type="match status" value="1"/>
</dbReference>
<reference evidence="9 10" key="1">
    <citation type="journal article" date="2024" name="Commun. Biol.">
        <title>Comparative genomic analysis of thermophilic fungi reveals convergent evolutionary adaptations and gene losses.</title>
        <authorList>
            <person name="Steindorff A.S."/>
            <person name="Aguilar-Pontes M.V."/>
            <person name="Robinson A.J."/>
            <person name="Andreopoulos B."/>
            <person name="LaButti K."/>
            <person name="Kuo A."/>
            <person name="Mondo S."/>
            <person name="Riley R."/>
            <person name="Otillar R."/>
            <person name="Haridas S."/>
            <person name="Lipzen A."/>
            <person name="Grimwood J."/>
            <person name="Schmutz J."/>
            <person name="Clum A."/>
            <person name="Reid I.D."/>
            <person name="Moisan M.C."/>
            <person name="Butler G."/>
            <person name="Nguyen T.T.M."/>
            <person name="Dewar K."/>
            <person name="Conant G."/>
            <person name="Drula E."/>
            <person name="Henrissat B."/>
            <person name="Hansel C."/>
            <person name="Singer S."/>
            <person name="Hutchinson M.I."/>
            <person name="de Vries R.P."/>
            <person name="Natvig D.O."/>
            <person name="Powell A.J."/>
            <person name="Tsang A."/>
            <person name="Grigoriev I.V."/>
        </authorList>
    </citation>
    <scope>NUCLEOTIDE SEQUENCE [LARGE SCALE GENOMIC DNA]</scope>
    <source>
        <strain evidence="9 10">CBS 620.91</strain>
    </source>
</reference>
<feature type="domain" description="Zn(2)-C6 fungal-type" evidence="8">
    <location>
        <begin position="97"/>
        <end position="129"/>
    </location>
</feature>
<evidence type="ECO:0000256" key="3">
    <source>
        <dbReference type="ARBA" id="ARBA00023015"/>
    </source>
</evidence>
<feature type="compositionally biased region" description="Low complexity" evidence="7">
    <location>
        <begin position="199"/>
        <end position="239"/>
    </location>
</feature>
<evidence type="ECO:0000256" key="5">
    <source>
        <dbReference type="ARBA" id="ARBA00023163"/>
    </source>
</evidence>
<keyword evidence="2" id="KW-0862">Zinc</keyword>
<evidence type="ECO:0000256" key="1">
    <source>
        <dbReference type="ARBA" id="ARBA00004123"/>
    </source>
</evidence>
<evidence type="ECO:0000256" key="6">
    <source>
        <dbReference type="ARBA" id="ARBA00023242"/>
    </source>
</evidence>
<keyword evidence="5" id="KW-0804">Transcription</keyword>
<feature type="compositionally biased region" description="Basic and acidic residues" evidence="7">
    <location>
        <begin position="38"/>
        <end position="50"/>
    </location>
</feature>
<dbReference type="Pfam" id="PF11951">
    <property type="entry name" value="Fungal_trans_2"/>
    <property type="match status" value="1"/>
</dbReference>
<dbReference type="CDD" id="cd00067">
    <property type="entry name" value="GAL4"/>
    <property type="match status" value="1"/>
</dbReference>
<evidence type="ECO:0000256" key="2">
    <source>
        <dbReference type="ARBA" id="ARBA00022833"/>
    </source>
</evidence>
<dbReference type="Gene3D" id="4.10.240.10">
    <property type="entry name" value="Zn(2)-C6 fungal-type DNA-binding domain"/>
    <property type="match status" value="1"/>
</dbReference>
<comment type="subcellular location">
    <subcellularLocation>
        <location evidence="1">Nucleus</location>
    </subcellularLocation>
</comment>
<evidence type="ECO:0000256" key="4">
    <source>
        <dbReference type="ARBA" id="ARBA00023125"/>
    </source>
</evidence>
<feature type="region of interest" description="Disordered" evidence="7">
    <location>
        <begin position="25"/>
        <end position="61"/>
    </location>
</feature>
<dbReference type="PANTHER" id="PTHR37534">
    <property type="entry name" value="TRANSCRIPTIONAL ACTIVATOR PROTEIN UGA3"/>
    <property type="match status" value="1"/>
</dbReference>
<keyword evidence="6" id="KW-0539">Nucleus</keyword>
<dbReference type="InterPro" id="IPR001138">
    <property type="entry name" value="Zn2Cys6_DnaBD"/>
</dbReference>
<evidence type="ECO:0000256" key="7">
    <source>
        <dbReference type="SAM" id="MobiDB-lite"/>
    </source>
</evidence>
<name>A0ABR3VMD9_HUMIN</name>
<dbReference type="InterPro" id="IPR021858">
    <property type="entry name" value="Fun_TF"/>
</dbReference>
<sequence>MRLTWSRYFSSALSTFKSNVNTAWQRDESGNSSNGARPHHEEQKEVEKRVPHLQTQTGTCDGRHHDCARDQFCAAWTTRALFWCGTRMAENSTANWRKQLRCDETKPRCRNCTQKGLECPGYQQRLQWSTKHERPTATQTSAPANFEQLVTAASESIVAGAQKQAKPPAVEDSGSEGSQALVAPVPVQLELLTVPFSNPSRSPSPWSLLSPSATSYASSSSSSSSASSAPSPAALSPSPQYEDPVAVVGGHVTIVPADAPVVDSVVPKTEPDQADDVIELPQPPMGQLVVNIPTFLIEHWFKSVCTSWSALDSPSNPYRRLTGDLWHNSNAIYYSLQSISAASLVERLPHVMRDTAQSAPRLAFNAIKQELLAFYSGTATRFPTELLLALFCMSSSMAWMEARHTGQKLVRQARAVLRSLKSWPLDKQSQELLDFFNGCLVYEEMLRSVVSEEDIDFQNMLSWPEPAAGKALVAPTPHPWSGVSPDVLKQFGKAMALCRRSRTRWRLNEGTSYEILQGALKDIEDATRVEESLLPPGFAQLPKCQPPPSTPDGHDHDLHYITEAYRLCALLQLYETFPDLCTKRIPMLKNDDRSTVWHTWVSPLALHITDVLAKVPPGNLSCIQPLLCLCAGSGLRYESKVKLGSGVNSYFLGTGHMGAATMSMTPSVAAADPDSLSSSTVDPNPDPSVPVSEAAIRISQARQFVMDRLEKLELCLPPKPIGVAKQLMREVWSAYDREIGLTRRTHWLDVMSYTGLHSLFG</sequence>
<feature type="compositionally biased region" description="Polar residues" evidence="7">
    <location>
        <begin position="25"/>
        <end position="35"/>
    </location>
</feature>
<evidence type="ECO:0000313" key="10">
    <source>
        <dbReference type="Proteomes" id="UP001583172"/>
    </source>
</evidence>
<keyword evidence="3" id="KW-0805">Transcription regulation</keyword>
<feature type="region of interest" description="Disordered" evidence="7">
    <location>
        <begin position="199"/>
        <end position="242"/>
    </location>
</feature>